<comment type="caution">
    <text evidence="5">The sequence shown here is derived from an EMBL/GenBank/DDBJ whole genome shotgun (WGS) entry which is preliminary data.</text>
</comment>
<gene>
    <name evidence="5" type="ORF">PGLA1383_LOCUS15827</name>
</gene>
<dbReference type="PANTHER" id="PTHR12756:SF12">
    <property type="entry name" value="CYTOSOLIC CARBOXYPEPTIDASE-LIKE PROTEIN 5"/>
    <property type="match status" value="1"/>
</dbReference>
<dbReference type="InterPro" id="IPR000834">
    <property type="entry name" value="Peptidase_M14"/>
</dbReference>
<evidence type="ECO:0000259" key="4">
    <source>
        <dbReference type="PROSITE" id="PS52035"/>
    </source>
</evidence>
<dbReference type="Proteomes" id="UP000654075">
    <property type="component" value="Unassembled WGS sequence"/>
</dbReference>
<comment type="cofactor">
    <cofactor evidence="1">
        <name>Zn(2+)</name>
        <dbReference type="ChEBI" id="CHEBI:29105"/>
    </cofactor>
</comment>
<reference evidence="5" key="1">
    <citation type="submission" date="2021-02" db="EMBL/GenBank/DDBJ databases">
        <authorList>
            <person name="Dougan E. K."/>
            <person name="Rhodes N."/>
            <person name="Thang M."/>
            <person name="Chan C."/>
        </authorList>
    </citation>
    <scope>NUCLEOTIDE SEQUENCE</scope>
</reference>
<dbReference type="Gene3D" id="3.40.630.10">
    <property type="entry name" value="Zn peptidases"/>
    <property type="match status" value="1"/>
</dbReference>
<sequence length="214" mass="23390">VGMQLRFYVFGLSRFRHLKSSTVRGKFLTDCLTPVVRAGLSPSKWQFVSSSNGRVQRVADRKGPAFVFEHRVEAKASTLFFALTFPYPLEDVNDHVDSIKRRMKALGRYAHHEHLLHSLGGLPVELLTLTGGTSEADSIGLGRLPPLAGLDSSGGSVGLGACRGRRRQASRLRPWHFPGRRAVFISARVHPGETPASFLLEGILDFLASDSAAA</sequence>
<dbReference type="GO" id="GO:0006508">
    <property type="term" value="P:proteolysis"/>
    <property type="evidence" value="ECO:0007669"/>
    <property type="project" value="InterPro"/>
</dbReference>
<dbReference type="EMBL" id="CAJNNV010009444">
    <property type="protein sequence ID" value="CAE8597382.1"/>
    <property type="molecule type" value="Genomic_DNA"/>
</dbReference>
<dbReference type="PANTHER" id="PTHR12756">
    <property type="entry name" value="CYTOSOLIC CARBOXYPEPTIDASE"/>
    <property type="match status" value="1"/>
</dbReference>
<evidence type="ECO:0000313" key="5">
    <source>
        <dbReference type="EMBL" id="CAE8597382.1"/>
    </source>
</evidence>
<evidence type="ECO:0000256" key="3">
    <source>
        <dbReference type="PROSITE-ProRule" id="PRU01379"/>
    </source>
</evidence>
<dbReference type="SUPFAM" id="SSF53187">
    <property type="entry name" value="Zn-dependent exopeptidases"/>
    <property type="match status" value="1"/>
</dbReference>
<organism evidence="5 6">
    <name type="scientific">Polarella glacialis</name>
    <name type="common">Dinoflagellate</name>
    <dbReference type="NCBI Taxonomy" id="89957"/>
    <lineage>
        <taxon>Eukaryota</taxon>
        <taxon>Sar</taxon>
        <taxon>Alveolata</taxon>
        <taxon>Dinophyceae</taxon>
        <taxon>Suessiales</taxon>
        <taxon>Suessiaceae</taxon>
        <taxon>Polarella</taxon>
    </lineage>
</organism>
<feature type="non-terminal residue" evidence="5">
    <location>
        <position position="1"/>
    </location>
</feature>
<dbReference type="InterPro" id="IPR050821">
    <property type="entry name" value="Cytosolic_carboxypeptidase"/>
</dbReference>
<evidence type="ECO:0000256" key="1">
    <source>
        <dbReference type="ARBA" id="ARBA00001947"/>
    </source>
</evidence>
<proteinExistence type="inferred from homology"/>
<dbReference type="GO" id="GO:0008270">
    <property type="term" value="F:zinc ion binding"/>
    <property type="evidence" value="ECO:0007669"/>
    <property type="project" value="InterPro"/>
</dbReference>
<evidence type="ECO:0000256" key="2">
    <source>
        <dbReference type="ARBA" id="ARBA00005988"/>
    </source>
</evidence>
<comment type="similarity">
    <text evidence="2 3">Belongs to the peptidase M14 family.</text>
</comment>
<dbReference type="PROSITE" id="PS52035">
    <property type="entry name" value="PEPTIDASE_M14"/>
    <property type="match status" value="1"/>
</dbReference>
<keyword evidence="6" id="KW-1185">Reference proteome</keyword>
<feature type="domain" description="Peptidase M14" evidence="4">
    <location>
        <begin position="85"/>
        <end position="214"/>
    </location>
</feature>
<accession>A0A813EFT3</accession>
<evidence type="ECO:0000313" key="6">
    <source>
        <dbReference type="Proteomes" id="UP000654075"/>
    </source>
</evidence>
<dbReference type="AlphaFoldDB" id="A0A813EFT3"/>
<dbReference type="OrthoDB" id="436061at2759"/>
<comment type="caution">
    <text evidence="3">Lacks conserved residue(s) required for the propagation of feature annotation.</text>
</comment>
<protein>
    <recommendedName>
        <fullName evidence="4">Peptidase M14 domain-containing protein</fullName>
    </recommendedName>
</protein>
<dbReference type="GO" id="GO:0004181">
    <property type="term" value="F:metallocarboxypeptidase activity"/>
    <property type="evidence" value="ECO:0007669"/>
    <property type="project" value="InterPro"/>
</dbReference>
<name>A0A813EFT3_POLGL</name>
<feature type="non-terminal residue" evidence="5">
    <location>
        <position position="214"/>
    </location>
</feature>